<reference evidence="1 2" key="1">
    <citation type="journal article" date="2012" name="Int. J. Syst. Evol. Microbiol.">
        <title>Vibrio caribbeanicus sp. nov., isolated from the marine sponge Scleritoderma cyanea.</title>
        <authorList>
            <person name="Hoffmann M."/>
            <person name="Monday S.R."/>
            <person name="Allard M.W."/>
            <person name="Strain E.A."/>
            <person name="Whittaker P."/>
            <person name="Naum M."/>
            <person name="McCarthy P.J."/>
            <person name="Lopez J.V."/>
            <person name="Fischer M."/>
            <person name="Brown E.W."/>
        </authorList>
    </citation>
    <scope>NUCLEOTIDE SEQUENCE [LARGE SCALE GENOMIC DNA]</scope>
    <source>
        <strain evidence="2">DSMZ 21326</strain>
    </source>
</reference>
<protein>
    <submittedName>
        <fullName evidence="1">Uncharacterized protein</fullName>
    </submittedName>
</protein>
<evidence type="ECO:0000313" key="1">
    <source>
        <dbReference type="EMBL" id="EGA71513.1"/>
    </source>
</evidence>
<name>E8M3K7_PHOS4</name>
<dbReference type="Proteomes" id="UP000006228">
    <property type="component" value="Unassembled WGS sequence"/>
</dbReference>
<dbReference type="AlphaFoldDB" id="E8M3K7"/>
<comment type="caution">
    <text evidence="1">The sequence shown here is derived from an EMBL/GenBank/DDBJ whole genome shotgun (WGS) entry which is preliminary data.</text>
</comment>
<proteinExistence type="predicted"/>
<sequence length="52" mass="5999">MSNPSSDSTARTKKTFTPKTENFKVSLKYEGMSLKEESEPRTIAELKRKYAR</sequence>
<gene>
    <name evidence="1" type="ORF">VISI1226_12041</name>
</gene>
<evidence type="ECO:0000313" key="2">
    <source>
        <dbReference type="Proteomes" id="UP000006228"/>
    </source>
</evidence>
<organism evidence="1 2">
    <name type="scientific">Vibrio sinaloensis DSM 21326</name>
    <dbReference type="NCBI Taxonomy" id="945550"/>
    <lineage>
        <taxon>Bacteria</taxon>
        <taxon>Pseudomonadati</taxon>
        <taxon>Pseudomonadota</taxon>
        <taxon>Gammaproteobacteria</taxon>
        <taxon>Vibrionales</taxon>
        <taxon>Vibrionaceae</taxon>
        <taxon>Vibrio</taxon>
        <taxon>Vibrio oreintalis group</taxon>
    </lineage>
</organism>
<accession>E8M3K7</accession>
<dbReference type="EMBL" id="AEVT01000018">
    <property type="protein sequence ID" value="EGA71513.1"/>
    <property type="molecule type" value="Genomic_DNA"/>
</dbReference>